<dbReference type="RefSeq" id="XP_040619004.1">
    <property type="nucleotide sequence ID" value="XM_040767208.1"/>
</dbReference>
<dbReference type="AlphaFoldDB" id="A0A0C2EWP0"/>
<dbReference type="EMBL" id="AWTV01000007">
    <property type="protein sequence ID" value="KIH90994.1"/>
    <property type="molecule type" value="Genomic_DNA"/>
</dbReference>
<keyword evidence="2" id="KW-1185">Reference proteome</keyword>
<sequence length="141" mass="15468">METENIVKVWRIVAPTEDLNHADIDELIGPRGFCYHSDSLSPAVSLAFHGFVQPHRIFLHAFGTAADAPALTILTDPGPNLATGGLACPEQTNQRRDATILRSDQQHLRFFQQSLFFSRWAANSTVPDATPLVPGTDNIFG</sequence>
<accession>A0A0C2EWP0</accession>
<comment type="caution">
    <text evidence="1">The sequence shown here is derived from an EMBL/GenBank/DDBJ whole genome shotgun (WGS) entry which is preliminary data.</text>
</comment>
<organism evidence="1 2">
    <name type="scientific">Sporothrix brasiliensis 5110</name>
    <dbReference type="NCBI Taxonomy" id="1398154"/>
    <lineage>
        <taxon>Eukaryota</taxon>
        <taxon>Fungi</taxon>
        <taxon>Dikarya</taxon>
        <taxon>Ascomycota</taxon>
        <taxon>Pezizomycotina</taxon>
        <taxon>Sordariomycetes</taxon>
        <taxon>Sordariomycetidae</taxon>
        <taxon>Ophiostomatales</taxon>
        <taxon>Ophiostomataceae</taxon>
        <taxon>Sporothrix</taxon>
    </lineage>
</organism>
<gene>
    <name evidence="1" type="ORF">SPBR_09082</name>
</gene>
<protein>
    <submittedName>
        <fullName evidence="1">Uncharacterized protein</fullName>
    </submittedName>
</protein>
<evidence type="ECO:0000313" key="1">
    <source>
        <dbReference type="EMBL" id="KIH90994.1"/>
    </source>
</evidence>
<dbReference type="VEuPathDB" id="FungiDB:SPBR_09082"/>
<name>A0A0C2EWP0_9PEZI</name>
<reference evidence="1 2" key="1">
    <citation type="journal article" date="2014" name="BMC Genomics">
        <title>Comparative genomics of the major fungal agents of human and animal Sporotrichosis: Sporothrix schenckii and Sporothrix brasiliensis.</title>
        <authorList>
            <person name="Teixeira M.M."/>
            <person name="de Almeida L.G."/>
            <person name="Kubitschek-Barreira P."/>
            <person name="Alves F.L."/>
            <person name="Kioshima E.S."/>
            <person name="Abadio A.K."/>
            <person name="Fernandes L."/>
            <person name="Derengowski L.S."/>
            <person name="Ferreira K.S."/>
            <person name="Souza R.C."/>
            <person name="Ruiz J.C."/>
            <person name="de Andrade N.C."/>
            <person name="Paes H.C."/>
            <person name="Nicola A.M."/>
            <person name="Albuquerque P."/>
            <person name="Gerber A.L."/>
            <person name="Martins V.P."/>
            <person name="Peconick L.D."/>
            <person name="Neto A.V."/>
            <person name="Chaucanez C.B."/>
            <person name="Silva P.A."/>
            <person name="Cunha O.L."/>
            <person name="de Oliveira F.F."/>
            <person name="dos Santos T.C."/>
            <person name="Barros A.L."/>
            <person name="Soares M.A."/>
            <person name="de Oliveira L.M."/>
            <person name="Marini M.M."/>
            <person name="Villalobos-Duno H."/>
            <person name="Cunha M.M."/>
            <person name="de Hoog S."/>
            <person name="da Silveira J.F."/>
            <person name="Henrissat B."/>
            <person name="Nino-Vega G.A."/>
            <person name="Cisalpino P.S."/>
            <person name="Mora-Montes H.M."/>
            <person name="Almeida S.R."/>
            <person name="Stajich J.E."/>
            <person name="Lopes-Bezerra L.M."/>
            <person name="Vasconcelos A.T."/>
            <person name="Felipe M.S."/>
        </authorList>
    </citation>
    <scope>NUCLEOTIDE SEQUENCE [LARGE SCALE GENOMIC DNA]</scope>
    <source>
        <strain evidence="1 2">5110</strain>
    </source>
</reference>
<dbReference type="HOGENOM" id="CLU_1826542_0_0_1"/>
<proteinExistence type="predicted"/>
<dbReference type="GeneID" id="63682129"/>
<dbReference type="Proteomes" id="UP000031575">
    <property type="component" value="Unassembled WGS sequence"/>
</dbReference>
<evidence type="ECO:0000313" key="2">
    <source>
        <dbReference type="Proteomes" id="UP000031575"/>
    </source>
</evidence>